<comment type="similarity">
    <text evidence="2">Belongs to the eukaryotic ribosomal protein eS27 family.</text>
</comment>
<evidence type="ECO:0000256" key="5">
    <source>
        <dbReference type="ARBA" id="ARBA00022980"/>
    </source>
</evidence>
<evidence type="ECO:0000256" key="2">
    <source>
        <dbReference type="ARBA" id="ARBA00010919"/>
    </source>
</evidence>
<proteinExistence type="inferred from homology"/>
<comment type="caution">
    <text evidence="7">The sequence shown here is derived from an EMBL/GenBank/DDBJ whole genome shotgun (WGS) entry which is preliminary data.</text>
</comment>
<evidence type="ECO:0000313" key="7">
    <source>
        <dbReference type="EMBL" id="PWA64907.1"/>
    </source>
</evidence>
<keyword evidence="5 7" id="KW-0689">Ribosomal protein</keyword>
<dbReference type="Pfam" id="PF01667">
    <property type="entry name" value="Ribosomal_S27e"/>
    <property type="match status" value="1"/>
</dbReference>
<evidence type="ECO:0000256" key="1">
    <source>
        <dbReference type="ARBA" id="ARBA00001947"/>
    </source>
</evidence>
<dbReference type="Proteomes" id="UP000245207">
    <property type="component" value="Unassembled WGS sequence"/>
</dbReference>
<accession>A0A2U1MUI2</accession>
<organism evidence="7 8">
    <name type="scientific">Artemisia annua</name>
    <name type="common">Sweet wormwood</name>
    <dbReference type="NCBI Taxonomy" id="35608"/>
    <lineage>
        <taxon>Eukaryota</taxon>
        <taxon>Viridiplantae</taxon>
        <taxon>Streptophyta</taxon>
        <taxon>Embryophyta</taxon>
        <taxon>Tracheophyta</taxon>
        <taxon>Spermatophyta</taxon>
        <taxon>Magnoliopsida</taxon>
        <taxon>eudicotyledons</taxon>
        <taxon>Gunneridae</taxon>
        <taxon>Pentapetalae</taxon>
        <taxon>asterids</taxon>
        <taxon>campanulids</taxon>
        <taxon>Asterales</taxon>
        <taxon>Asteraceae</taxon>
        <taxon>Asteroideae</taxon>
        <taxon>Anthemideae</taxon>
        <taxon>Artemisiinae</taxon>
        <taxon>Artemisia</taxon>
    </lineage>
</organism>
<dbReference type="GO" id="GO:0003735">
    <property type="term" value="F:structural constituent of ribosome"/>
    <property type="evidence" value="ECO:0007669"/>
    <property type="project" value="InterPro"/>
</dbReference>
<reference evidence="7 8" key="1">
    <citation type="journal article" date="2018" name="Mol. Plant">
        <title>The genome of Artemisia annua provides insight into the evolution of Asteraceae family and artemisinin biosynthesis.</title>
        <authorList>
            <person name="Shen Q."/>
            <person name="Zhang L."/>
            <person name="Liao Z."/>
            <person name="Wang S."/>
            <person name="Yan T."/>
            <person name="Shi P."/>
            <person name="Liu M."/>
            <person name="Fu X."/>
            <person name="Pan Q."/>
            <person name="Wang Y."/>
            <person name="Lv Z."/>
            <person name="Lu X."/>
            <person name="Zhang F."/>
            <person name="Jiang W."/>
            <person name="Ma Y."/>
            <person name="Chen M."/>
            <person name="Hao X."/>
            <person name="Li L."/>
            <person name="Tang Y."/>
            <person name="Lv G."/>
            <person name="Zhou Y."/>
            <person name="Sun X."/>
            <person name="Brodelius P.E."/>
            <person name="Rose J.K.C."/>
            <person name="Tang K."/>
        </authorList>
    </citation>
    <scope>NUCLEOTIDE SEQUENCE [LARGE SCALE GENOMIC DNA]</scope>
    <source>
        <strain evidence="8">cv. Huhao1</strain>
        <tissue evidence="7">Leaf</tissue>
    </source>
</reference>
<dbReference type="STRING" id="35608.A0A2U1MUI2"/>
<dbReference type="Gene3D" id="2.20.25.100">
    <property type="entry name" value="Zn-binding ribosomal proteins"/>
    <property type="match status" value="1"/>
</dbReference>
<evidence type="ECO:0000256" key="6">
    <source>
        <dbReference type="ARBA" id="ARBA00023274"/>
    </source>
</evidence>
<keyword evidence="8" id="KW-1185">Reference proteome</keyword>
<keyword evidence="3" id="KW-0150">Chloroplast</keyword>
<dbReference type="InterPro" id="IPR000592">
    <property type="entry name" value="Ribosomal_eS27"/>
</dbReference>
<dbReference type="PANTHER" id="PTHR11594">
    <property type="entry name" value="40S RIBOSOMAL PROTEIN S27"/>
    <property type="match status" value="1"/>
</dbReference>
<dbReference type="SUPFAM" id="SSF57829">
    <property type="entry name" value="Zn-binding ribosomal proteins"/>
    <property type="match status" value="1"/>
</dbReference>
<dbReference type="InterPro" id="IPR011332">
    <property type="entry name" value="Ribosomal_zn-bd"/>
</dbReference>
<dbReference type="OrthoDB" id="1373630at2759"/>
<evidence type="ECO:0000313" key="8">
    <source>
        <dbReference type="Proteomes" id="UP000245207"/>
    </source>
</evidence>
<evidence type="ECO:0000256" key="3">
    <source>
        <dbReference type="ARBA" id="ARBA00022528"/>
    </source>
</evidence>
<dbReference type="GO" id="GO:0006412">
    <property type="term" value="P:translation"/>
    <property type="evidence" value="ECO:0007669"/>
    <property type="project" value="InterPro"/>
</dbReference>
<dbReference type="GO" id="GO:0005840">
    <property type="term" value="C:ribosome"/>
    <property type="evidence" value="ECO:0007669"/>
    <property type="project" value="UniProtKB-KW"/>
</dbReference>
<keyword evidence="3" id="KW-0934">Plastid</keyword>
<keyword evidence="6" id="KW-0687">Ribonucleoprotein</keyword>
<dbReference type="AlphaFoldDB" id="A0A2U1MUI2"/>
<protein>
    <submittedName>
        <fullName evidence="7">40S ribosomal protein S27</fullName>
    </submittedName>
</protein>
<dbReference type="GO" id="GO:1990904">
    <property type="term" value="C:ribonucleoprotein complex"/>
    <property type="evidence" value="ECO:0007669"/>
    <property type="project" value="UniProtKB-KW"/>
</dbReference>
<evidence type="ECO:0000256" key="4">
    <source>
        <dbReference type="ARBA" id="ARBA00022833"/>
    </source>
</evidence>
<gene>
    <name evidence="7" type="ORF">CTI12_AA339720</name>
</gene>
<sequence length="150" mass="17179">MTINNQISEKYTAPGGKMTINNQISEKYTAPISLKEEEDVVVVDLMKQKPPKKLKRKKVRLFGHRKLNLKLLDDYPGSYFMDVRCNGCFFVTTIHSHPQDWLPCPGCGKLLCMPSETPGGHCTLRPTTTFWRKTDKSFNAFVRRPTLPAY</sequence>
<dbReference type="InterPro" id="IPR023407">
    <property type="entry name" value="Ribosomal_eS27_Zn-bd_dom_sf"/>
</dbReference>
<keyword evidence="4" id="KW-0862">Zinc</keyword>
<comment type="cofactor">
    <cofactor evidence="1">
        <name>Zn(2+)</name>
        <dbReference type="ChEBI" id="CHEBI:29105"/>
    </cofactor>
</comment>
<name>A0A2U1MUI2_ARTAN</name>
<dbReference type="EMBL" id="PKPP01004330">
    <property type="protein sequence ID" value="PWA64907.1"/>
    <property type="molecule type" value="Genomic_DNA"/>
</dbReference>